<dbReference type="PANTHER" id="PTHR30055">
    <property type="entry name" value="HTH-TYPE TRANSCRIPTIONAL REGULATOR RUTR"/>
    <property type="match status" value="1"/>
</dbReference>
<comment type="caution">
    <text evidence="7">The sequence shown here is derived from an EMBL/GenBank/DDBJ whole genome shotgun (WGS) entry which is preliminary data.</text>
</comment>
<keyword evidence="2 4" id="KW-0238">DNA-binding</keyword>
<dbReference type="PRINTS" id="PR00455">
    <property type="entry name" value="HTHTETR"/>
</dbReference>
<keyword evidence="1" id="KW-0805">Transcription regulation</keyword>
<dbReference type="Pfam" id="PF16859">
    <property type="entry name" value="TetR_C_11"/>
    <property type="match status" value="1"/>
</dbReference>
<keyword evidence="8" id="KW-1185">Reference proteome</keyword>
<protein>
    <submittedName>
        <fullName evidence="7">AcrR family transcriptional regulator</fullName>
    </submittedName>
</protein>
<dbReference type="EMBL" id="JBEPMB010000001">
    <property type="protein sequence ID" value="MET3611726.1"/>
    <property type="molecule type" value="Genomic_DNA"/>
</dbReference>
<proteinExistence type="predicted"/>
<evidence type="ECO:0000256" key="3">
    <source>
        <dbReference type="ARBA" id="ARBA00023163"/>
    </source>
</evidence>
<feature type="DNA-binding region" description="H-T-H motif" evidence="4">
    <location>
        <begin position="41"/>
        <end position="60"/>
    </location>
</feature>
<dbReference type="Proteomes" id="UP001549047">
    <property type="component" value="Unassembled WGS sequence"/>
</dbReference>
<evidence type="ECO:0000313" key="7">
    <source>
        <dbReference type="EMBL" id="MET3611726.1"/>
    </source>
</evidence>
<evidence type="ECO:0000256" key="2">
    <source>
        <dbReference type="ARBA" id="ARBA00023125"/>
    </source>
</evidence>
<dbReference type="Gene3D" id="1.10.10.60">
    <property type="entry name" value="Homeodomain-like"/>
    <property type="match status" value="1"/>
</dbReference>
<dbReference type="RefSeq" id="WP_354553885.1">
    <property type="nucleotide sequence ID" value="NZ_JBEPMB010000001.1"/>
</dbReference>
<gene>
    <name evidence="7" type="ORF">ABID16_000031</name>
</gene>
<dbReference type="InterPro" id="IPR036271">
    <property type="entry name" value="Tet_transcr_reg_TetR-rel_C_sf"/>
</dbReference>
<dbReference type="InterPro" id="IPR009057">
    <property type="entry name" value="Homeodomain-like_sf"/>
</dbReference>
<organism evidence="7 8">
    <name type="scientific">Rhizobium aquaticum</name>
    <dbReference type="NCBI Taxonomy" id="1549636"/>
    <lineage>
        <taxon>Bacteria</taxon>
        <taxon>Pseudomonadati</taxon>
        <taxon>Pseudomonadota</taxon>
        <taxon>Alphaproteobacteria</taxon>
        <taxon>Hyphomicrobiales</taxon>
        <taxon>Rhizobiaceae</taxon>
        <taxon>Rhizobium/Agrobacterium group</taxon>
        <taxon>Rhizobium</taxon>
    </lineage>
</organism>
<evidence type="ECO:0000256" key="5">
    <source>
        <dbReference type="SAM" id="MobiDB-lite"/>
    </source>
</evidence>
<feature type="domain" description="HTH tetR-type" evidence="6">
    <location>
        <begin position="18"/>
        <end position="78"/>
    </location>
</feature>
<name>A0ABV2IUC9_9HYPH</name>
<feature type="region of interest" description="Disordered" evidence="5">
    <location>
        <begin position="1"/>
        <end position="22"/>
    </location>
</feature>
<dbReference type="SUPFAM" id="SSF46689">
    <property type="entry name" value="Homeodomain-like"/>
    <property type="match status" value="1"/>
</dbReference>
<dbReference type="Gene3D" id="1.10.357.10">
    <property type="entry name" value="Tetracycline Repressor, domain 2"/>
    <property type="match status" value="1"/>
</dbReference>
<reference evidence="7 8" key="1">
    <citation type="submission" date="2024-06" db="EMBL/GenBank/DDBJ databases">
        <title>Genomic Encyclopedia of Type Strains, Phase IV (KMG-IV): sequencing the most valuable type-strain genomes for metagenomic binning, comparative biology and taxonomic classification.</title>
        <authorList>
            <person name="Goeker M."/>
        </authorList>
    </citation>
    <scope>NUCLEOTIDE SEQUENCE [LARGE SCALE GENOMIC DNA]</scope>
    <source>
        <strain evidence="7 8">DSM 29780</strain>
    </source>
</reference>
<evidence type="ECO:0000256" key="1">
    <source>
        <dbReference type="ARBA" id="ARBA00023015"/>
    </source>
</evidence>
<dbReference type="InterPro" id="IPR050109">
    <property type="entry name" value="HTH-type_TetR-like_transc_reg"/>
</dbReference>
<evidence type="ECO:0000259" key="6">
    <source>
        <dbReference type="PROSITE" id="PS50977"/>
    </source>
</evidence>
<dbReference type="InterPro" id="IPR011075">
    <property type="entry name" value="TetR_C"/>
</dbReference>
<keyword evidence="3" id="KW-0804">Transcription</keyword>
<sequence length="197" mass="21173">MSQDQSLSPRPRGRPPSAPARHKALQAARDILLSEGFGRLTIEAVAAKSGISKPTLYRNWANAGELAMAALMADPDLQADKAKGSLAGSLRAQMQALVTAFATTRGRQIALALAASDPESEMTKAFRNRVILSSREAGRRLIGEAVTRGEIVSPVDIETVLDMIYAPVFYRLLVGHLPLDLQFADSLVARALALLVR</sequence>
<dbReference type="PANTHER" id="PTHR30055:SF148">
    <property type="entry name" value="TETR-FAMILY TRANSCRIPTIONAL REGULATOR"/>
    <property type="match status" value="1"/>
</dbReference>
<dbReference type="Pfam" id="PF00440">
    <property type="entry name" value="TetR_N"/>
    <property type="match status" value="1"/>
</dbReference>
<dbReference type="InterPro" id="IPR001647">
    <property type="entry name" value="HTH_TetR"/>
</dbReference>
<dbReference type="SUPFAM" id="SSF48498">
    <property type="entry name" value="Tetracyclin repressor-like, C-terminal domain"/>
    <property type="match status" value="1"/>
</dbReference>
<evidence type="ECO:0000256" key="4">
    <source>
        <dbReference type="PROSITE-ProRule" id="PRU00335"/>
    </source>
</evidence>
<dbReference type="PROSITE" id="PS50977">
    <property type="entry name" value="HTH_TETR_2"/>
    <property type="match status" value="1"/>
</dbReference>
<evidence type="ECO:0000313" key="8">
    <source>
        <dbReference type="Proteomes" id="UP001549047"/>
    </source>
</evidence>
<accession>A0ABV2IUC9</accession>